<dbReference type="PROSITE" id="PS51746">
    <property type="entry name" value="PPM_2"/>
    <property type="match status" value="1"/>
</dbReference>
<reference evidence="5 6" key="1">
    <citation type="submission" date="2020-04" db="EMBL/GenBank/DDBJ databases">
        <title>Plant Genome Project.</title>
        <authorList>
            <person name="Zhang R.-G."/>
        </authorList>
    </citation>
    <scope>NUCLEOTIDE SEQUENCE [LARGE SCALE GENOMIC DNA]</scope>
    <source>
        <strain evidence="5">YNK0</strain>
        <tissue evidence="5">Leaf</tissue>
    </source>
</reference>
<dbReference type="PANTHER" id="PTHR20981">
    <property type="entry name" value="60S RIBOSOMAL PROTEIN L21"/>
    <property type="match status" value="1"/>
</dbReference>
<dbReference type="Gene3D" id="6.10.250.3260">
    <property type="match status" value="1"/>
</dbReference>
<proteinExistence type="inferred from homology"/>
<dbReference type="GO" id="GO:0003735">
    <property type="term" value="F:structural constituent of ribosome"/>
    <property type="evidence" value="ECO:0007669"/>
    <property type="project" value="InterPro"/>
</dbReference>
<dbReference type="Gene3D" id="3.60.40.10">
    <property type="entry name" value="PPM-type phosphatase domain"/>
    <property type="match status" value="1"/>
</dbReference>
<keyword evidence="3" id="KW-0687">Ribonucleoprotein</keyword>
<dbReference type="EMBL" id="JABCRI010000588">
    <property type="protein sequence ID" value="KAF8369694.1"/>
    <property type="molecule type" value="Genomic_DNA"/>
</dbReference>
<dbReference type="GO" id="GO:0005840">
    <property type="term" value="C:ribosome"/>
    <property type="evidence" value="ECO:0007669"/>
    <property type="project" value="UniProtKB-KW"/>
</dbReference>
<dbReference type="SUPFAM" id="SSF81606">
    <property type="entry name" value="PP2C-like"/>
    <property type="match status" value="1"/>
</dbReference>
<dbReference type="InterPro" id="IPR001932">
    <property type="entry name" value="PPM-type_phosphatase-like_dom"/>
</dbReference>
<name>A0A834YAI1_TETSI</name>
<keyword evidence="6" id="KW-1185">Reference proteome</keyword>
<evidence type="ECO:0000256" key="1">
    <source>
        <dbReference type="ARBA" id="ARBA00008427"/>
    </source>
</evidence>
<dbReference type="FunFam" id="6.10.250.3260:FF:000002">
    <property type="entry name" value="60S ribosomal protein L21"/>
    <property type="match status" value="1"/>
</dbReference>
<evidence type="ECO:0000313" key="5">
    <source>
        <dbReference type="EMBL" id="KAF8369694.1"/>
    </source>
</evidence>
<evidence type="ECO:0000313" key="6">
    <source>
        <dbReference type="Proteomes" id="UP000655225"/>
    </source>
</evidence>
<dbReference type="InterPro" id="IPR001147">
    <property type="entry name" value="Ribosomal_eL21"/>
</dbReference>
<dbReference type="FunFam" id="2.30.30.70:FF:000001">
    <property type="entry name" value="60S ribosomal protein L21"/>
    <property type="match status" value="1"/>
</dbReference>
<dbReference type="GO" id="GO:1990904">
    <property type="term" value="C:ribonucleoprotein complex"/>
    <property type="evidence" value="ECO:0007669"/>
    <property type="project" value="UniProtKB-KW"/>
</dbReference>
<evidence type="ECO:0000256" key="3">
    <source>
        <dbReference type="ARBA" id="ARBA00023274"/>
    </source>
</evidence>
<comment type="caution">
    <text evidence="5">The sequence shown here is derived from an EMBL/GenBank/DDBJ whole genome shotgun (WGS) entry which is preliminary data.</text>
</comment>
<dbReference type="GO" id="GO:0006412">
    <property type="term" value="P:translation"/>
    <property type="evidence" value="ECO:0007669"/>
    <property type="project" value="InterPro"/>
</dbReference>
<dbReference type="Pfam" id="PF01157">
    <property type="entry name" value="Ribosomal_L21e"/>
    <property type="match status" value="1"/>
</dbReference>
<dbReference type="InterPro" id="IPR036948">
    <property type="entry name" value="Ribosomal_eL21_sf"/>
</dbReference>
<dbReference type="OrthoDB" id="1539250at2759"/>
<comment type="similarity">
    <text evidence="1">Belongs to the eukaryotic ribosomal protein eL21 family.</text>
</comment>
<dbReference type="InterPro" id="IPR008991">
    <property type="entry name" value="Translation_prot_SH3-like_sf"/>
</dbReference>
<dbReference type="Gene3D" id="2.30.30.70">
    <property type="entry name" value="Ribosomal protein L21"/>
    <property type="match status" value="1"/>
</dbReference>
<keyword evidence="2" id="KW-0689">Ribosomal protein</keyword>
<gene>
    <name evidence="5" type="ORF">HHK36_032283</name>
</gene>
<evidence type="ECO:0000256" key="2">
    <source>
        <dbReference type="ARBA" id="ARBA00022980"/>
    </source>
</evidence>
<evidence type="ECO:0000259" key="4">
    <source>
        <dbReference type="PROSITE" id="PS51746"/>
    </source>
</evidence>
<feature type="domain" description="PPM-type phosphatase" evidence="4">
    <location>
        <begin position="1"/>
        <end position="128"/>
    </location>
</feature>
<accession>A0A834YAI1</accession>
<protein>
    <recommendedName>
        <fullName evidence="4">PPM-type phosphatase domain-containing protein</fullName>
    </recommendedName>
</protein>
<sequence>MDAKGGAISILTVDHRLEENVEERERVTASGGEVGRLSIVGGVEIGPLRCWPGGLCLSRSIGDIDVGEFIVPIPHVKQVKGGRLIIASDGIWDALSTEMAAKSCRGLPAELAARQVVKDDTTCIVVDIIPPDNSVPYSPPPRKKKKLRSLIFRMRSRDSANELAKKLSAVGIVEELFEEGSAMLAERLGNDLCFLCADCCNKKDAMEGKRPSGVKVRSVLSSLSEEGLYPTLYLSQDLQDRRLHRRKVIGTVHKGMPHKFYHGRIRKVWNVTKRAIGVKVNEQVGNRIIRKMIHVRVEHVQPSRCKEEFKLRKIRNEELKAQAKACGEKISTKRQPEGPKPGFMVEGATLETVTPIPYDVANDLKGGY</sequence>
<dbReference type="InterPro" id="IPR036457">
    <property type="entry name" value="PPM-type-like_dom_sf"/>
</dbReference>
<dbReference type="AlphaFoldDB" id="A0A834YAI1"/>
<dbReference type="SUPFAM" id="SSF50104">
    <property type="entry name" value="Translation proteins SH3-like domain"/>
    <property type="match status" value="1"/>
</dbReference>
<dbReference type="Pfam" id="PF00481">
    <property type="entry name" value="PP2C"/>
    <property type="match status" value="1"/>
</dbReference>
<organism evidence="5 6">
    <name type="scientific">Tetracentron sinense</name>
    <name type="common">Spur-leaf</name>
    <dbReference type="NCBI Taxonomy" id="13715"/>
    <lineage>
        <taxon>Eukaryota</taxon>
        <taxon>Viridiplantae</taxon>
        <taxon>Streptophyta</taxon>
        <taxon>Embryophyta</taxon>
        <taxon>Tracheophyta</taxon>
        <taxon>Spermatophyta</taxon>
        <taxon>Magnoliopsida</taxon>
        <taxon>Trochodendrales</taxon>
        <taxon>Trochodendraceae</taxon>
        <taxon>Tetracentron</taxon>
    </lineage>
</organism>
<dbReference type="Proteomes" id="UP000655225">
    <property type="component" value="Unassembled WGS sequence"/>
</dbReference>